<name>A0A0W0ZCU4_9GAMM</name>
<dbReference type="InterPro" id="IPR050471">
    <property type="entry name" value="AB_hydrolase"/>
</dbReference>
<dbReference type="PRINTS" id="PR00412">
    <property type="entry name" value="EPOXHYDRLASE"/>
</dbReference>
<proteinExistence type="predicted"/>
<evidence type="ECO:0000259" key="1">
    <source>
        <dbReference type="Pfam" id="PF00561"/>
    </source>
</evidence>
<dbReference type="InterPro" id="IPR000639">
    <property type="entry name" value="Epox_hydrolase-like"/>
</dbReference>
<dbReference type="PRINTS" id="PR00111">
    <property type="entry name" value="ABHYDROLASE"/>
</dbReference>
<dbReference type="PANTHER" id="PTHR43433">
    <property type="entry name" value="HYDROLASE, ALPHA/BETA FOLD FAMILY PROTEIN"/>
    <property type="match status" value="1"/>
</dbReference>
<feature type="domain" description="AB hydrolase-1" evidence="1">
    <location>
        <begin position="18"/>
        <end position="246"/>
    </location>
</feature>
<gene>
    <name evidence="2" type="primary">mhpC_2</name>
    <name evidence="2" type="ORF">Lste_3145</name>
</gene>
<evidence type="ECO:0000313" key="2">
    <source>
        <dbReference type="EMBL" id="KTD66939.1"/>
    </source>
</evidence>
<dbReference type="GO" id="GO:0003824">
    <property type="term" value="F:catalytic activity"/>
    <property type="evidence" value="ECO:0007669"/>
    <property type="project" value="InterPro"/>
</dbReference>
<dbReference type="InterPro" id="IPR029058">
    <property type="entry name" value="AB_hydrolase_fold"/>
</dbReference>
<evidence type="ECO:0000313" key="3">
    <source>
        <dbReference type="Proteomes" id="UP000054926"/>
    </source>
</evidence>
<dbReference type="InterPro" id="IPR000073">
    <property type="entry name" value="AB_hydrolase_1"/>
</dbReference>
<comment type="caution">
    <text evidence="2">The sequence shown here is derived from an EMBL/GenBank/DDBJ whole genome shotgun (WGS) entry which is preliminary data.</text>
</comment>
<dbReference type="STRING" id="947033.Lste_3145"/>
<dbReference type="OrthoDB" id="7057597at2"/>
<dbReference type="PATRIC" id="fig|947033.5.peg.3344"/>
<keyword evidence="3" id="KW-1185">Reference proteome</keyword>
<dbReference type="PANTHER" id="PTHR43433:SF5">
    <property type="entry name" value="AB HYDROLASE-1 DOMAIN-CONTAINING PROTEIN"/>
    <property type="match status" value="1"/>
</dbReference>
<dbReference type="RefSeq" id="WP_058511975.1">
    <property type="nucleotide sequence ID" value="NZ_LNYY01000021.1"/>
</dbReference>
<dbReference type="SUPFAM" id="SSF53474">
    <property type="entry name" value="alpha/beta-Hydrolases"/>
    <property type="match status" value="1"/>
</dbReference>
<accession>A0A0W0ZCU4</accession>
<organism evidence="2 3">
    <name type="scientific">Legionella steelei</name>
    <dbReference type="NCBI Taxonomy" id="947033"/>
    <lineage>
        <taxon>Bacteria</taxon>
        <taxon>Pseudomonadati</taxon>
        <taxon>Pseudomonadota</taxon>
        <taxon>Gammaproteobacteria</taxon>
        <taxon>Legionellales</taxon>
        <taxon>Legionellaceae</taxon>
        <taxon>Legionella</taxon>
    </lineage>
</organism>
<protein>
    <submittedName>
        <fullName evidence="2">Lipolytic enzyme</fullName>
    </submittedName>
</protein>
<dbReference type="Gene3D" id="3.40.50.1820">
    <property type="entry name" value="alpha/beta hydrolase"/>
    <property type="match status" value="1"/>
</dbReference>
<dbReference type="Pfam" id="PF00561">
    <property type="entry name" value="Abhydrolase_1"/>
    <property type="match status" value="1"/>
</dbReference>
<reference evidence="2 3" key="1">
    <citation type="submission" date="2015-11" db="EMBL/GenBank/DDBJ databases">
        <title>Genomic analysis of 38 Legionella species identifies large and diverse effector repertoires.</title>
        <authorList>
            <person name="Burstein D."/>
            <person name="Amaro F."/>
            <person name="Zusman T."/>
            <person name="Lifshitz Z."/>
            <person name="Cohen O."/>
            <person name="Gilbert J.A."/>
            <person name="Pupko T."/>
            <person name="Shuman H.A."/>
            <person name="Segal G."/>
        </authorList>
    </citation>
    <scope>NUCLEOTIDE SEQUENCE [LARGE SCALE GENOMIC DNA]</scope>
    <source>
        <strain evidence="2 3">IMVS3376</strain>
    </source>
</reference>
<dbReference type="Proteomes" id="UP000054926">
    <property type="component" value="Unassembled WGS sequence"/>
</dbReference>
<sequence>MKIDDINMYYEVHGKGTPIILIAGFTCDHTFWAGVLNQLAANHQVLTFDNRGIGQTDSPNTPYSIEMMADDVMRLSKKLGLQDPIIIGQSMGSAIAQNIGKRYPDQIQKIVLINTFAYLTKAPEMAFELTGELQRMNLPLRYRVQSIAPWVFSSDFLSQPNQLETLIRLAEQNPYPQSLIGYERQLNALKEFNSGDWLSEIKTPALVIAGEEDMIAPLAGAKEVQKKIGNNTQLDVIPGGHASPVEQPQKVADAILKFID</sequence>
<dbReference type="EMBL" id="LNYY01000021">
    <property type="protein sequence ID" value="KTD66939.1"/>
    <property type="molecule type" value="Genomic_DNA"/>
</dbReference>
<dbReference type="AlphaFoldDB" id="A0A0W0ZCU4"/>